<evidence type="ECO:0000256" key="2">
    <source>
        <dbReference type="PROSITE-ProRule" id="PRU00335"/>
    </source>
</evidence>
<proteinExistence type="predicted"/>
<dbReference type="PROSITE" id="PS50977">
    <property type="entry name" value="HTH_TETR_2"/>
    <property type="match status" value="1"/>
</dbReference>
<evidence type="ECO:0000256" key="1">
    <source>
        <dbReference type="ARBA" id="ARBA00023125"/>
    </source>
</evidence>
<dbReference type="InterPro" id="IPR036271">
    <property type="entry name" value="Tet_transcr_reg_TetR-rel_C_sf"/>
</dbReference>
<gene>
    <name evidence="4" type="ORF">EOW65_00040</name>
</gene>
<dbReference type="Pfam" id="PF00440">
    <property type="entry name" value="TetR_N"/>
    <property type="match status" value="1"/>
</dbReference>
<dbReference type="SUPFAM" id="SSF48498">
    <property type="entry name" value="Tetracyclin repressor-like, C-terminal domain"/>
    <property type="match status" value="1"/>
</dbReference>
<protein>
    <submittedName>
        <fullName evidence="4">TetR/AcrR family transcriptional regulator</fullName>
    </submittedName>
</protein>
<dbReference type="OrthoDB" id="2356263at2"/>
<accession>A0A443LUN6</accession>
<dbReference type="EMBL" id="SAVB01000001">
    <property type="protein sequence ID" value="RWR52903.1"/>
    <property type="molecule type" value="Genomic_DNA"/>
</dbReference>
<sequence length="199" mass="22215">MLTGGIVKRRGQMEMKPGHDERPARQRILDVAISRFSCQTFSEVSLRDIARDAQVDVAYVHRAFGSKVGLFRQALEAGFDFDAVFAEPVTREGVIRRLCEQMTARNPRTNGEAGPIDLVLRSCTNAETRDILRELSIARFHEPMIAKFGGEMTMRVMLAISLLFGTVTQRNALGIEPLASTPDEELRAAVYDAMMRLLA</sequence>
<dbReference type="InterPro" id="IPR009057">
    <property type="entry name" value="Homeodomain-like_sf"/>
</dbReference>
<dbReference type="Gene3D" id="1.10.357.10">
    <property type="entry name" value="Tetracycline Repressor, domain 2"/>
    <property type="match status" value="1"/>
</dbReference>
<dbReference type="Pfam" id="PF17920">
    <property type="entry name" value="TetR_C_16"/>
    <property type="match status" value="1"/>
</dbReference>
<dbReference type="InterPro" id="IPR001647">
    <property type="entry name" value="HTH_TetR"/>
</dbReference>
<comment type="caution">
    <text evidence="4">The sequence shown here is derived from an EMBL/GenBank/DDBJ whole genome shotgun (WGS) entry which is preliminary data.</text>
</comment>
<evidence type="ECO:0000313" key="4">
    <source>
        <dbReference type="EMBL" id="RWR52903.1"/>
    </source>
</evidence>
<name>A0A443LUN6_9RHOB</name>
<evidence type="ECO:0000259" key="3">
    <source>
        <dbReference type="PROSITE" id="PS50977"/>
    </source>
</evidence>
<dbReference type="InterPro" id="IPR041678">
    <property type="entry name" value="TetR_C_16"/>
</dbReference>
<keyword evidence="1 2" id="KW-0238">DNA-binding</keyword>
<reference evidence="4 5" key="1">
    <citation type="submission" date="2019-01" db="EMBL/GenBank/DDBJ databases">
        <title>Sinorhodobacter populi sp. nov. isolated from the symptomatic bark tissue of Populus euramericana canker.</title>
        <authorList>
            <person name="Xu G."/>
        </authorList>
    </citation>
    <scope>NUCLEOTIDE SEQUENCE [LARGE SCALE GENOMIC DNA]</scope>
    <source>
        <strain evidence="4 5">CCTCC AB2012026</strain>
    </source>
</reference>
<feature type="DNA-binding region" description="H-T-H motif" evidence="2">
    <location>
        <begin position="45"/>
        <end position="64"/>
    </location>
</feature>
<dbReference type="Proteomes" id="UP000286594">
    <property type="component" value="Unassembled WGS sequence"/>
</dbReference>
<dbReference type="SUPFAM" id="SSF46689">
    <property type="entry name" value="Homeodomain-like"/>
    <property type="match status" value="1"/>
</dbReference>
<organism evidence="4 5">
    <name type="scientific">Paenirhodobacter ferrireducens</name>
    <dbReference type="NCBI Taxonomy" id="1215032"/>
    <lineage>
        <taxon>Bacteria</taxon>
        <taxon>Pseudomonadati</taxon>
        <taxon>Pseudomonadota</taxon>
        <taxon>Alphaproteobacteria</taxon>
        <taxon>Rhodobacterales</taxon>
        <taxon>Rhodobacter group</taxon>
        <taxon>Paenirhodobacter</taxon>
    </lineage>
</organism>
<dbReference type="AlphaFoldDB" id="A0A443LUN6"/>
<evidence type="ECO:0000313" key="5">
    <source>
        <dbReference type="Proteomes" id="UP000286594"/>
    </source>
</evidence>
<dbReference type="GO" id="GO:0003677">
    <property type="term" value="F:DNA binding"/>
    <property type="evidence" value="ECO:0007669"/>
    <property type="project" value="UniProtKB-UniRule"/>
</dbReference>
<feature type="domain" description="HTH tetR-type" evidence="3">
    <location>
        <begin position="22"/>
        <end position="82"/>
    </location>
</feature>
<keyword evidence="5" id="KW-1185">Reference proteome</keyword>